<dbReference type="HOGENOM" id="CLU_411648_0_0_1"/>
<dbReference type="KEGG" id="mlr:MELLADRAFT_88925"/>
<reference evidence="3" key="1">
    <citation type="journal article" date="2011" name="Proc. Natl. Acad. Sci. U.S.A.">
        <title>Obligate biotrophy features unraveled by the genomic analysis of rust fungi.</title>
        <authorList>
            <person name="Duplessis S."/>
            <person name="Cuomo C.A."/>
            <person name="Lin Y.-C."/>
            <person name="Aerts A."/>
            <person name="Tisserant E."/>
            <person name="Veneault-Fourrey C."/>
            <person name="Joly D.L."/>
            <person name="Hacquard S."/>
            <person name="Amselem J."/>
            <person name="Cantarel B.L."/>
            <person name="Chiu R."/>
            <person name="Coutinho P.M."/>
            <person name="Feau N."/>
            <person name="Field M."/>
            <person name="Frey P."/>
            <person name="Gelhaye E."/>
            <person name="Goldberg J."/>
            <person name="Grabherr M.G."/>
            <person name="Kodira C.D."/>
            <person name="Kohler A."/>
            <person name="Kuees U."/>
            <person name="Lindquist E.A."/>
            <person name="Lucas S.M."/>
            <person name="Mago R."/>
            <person name="Mauceli E."/>
            <person name="Morin E."/>
            <person name="Murat C."/>
            <person name="Pangilinan J.L."/>
            <person name="Park R."/>
            <person name="Pearson M."/>
            <person name="Quesneville H."/>
            <person name="Rouhier N."/>
            <person name="Sakthikumar S."/>
            <person name="Salamov A.A."/>
            <person name="Schmutz J."/>
            <person name="Selles B."/>
            <person name="Shapiro H."/>
            <person name="Tanguay P."/>
            <person name="Tuskan G.A."/>
            <person name="Henrissat B."/>
            <person name="Van de Peer Y."/>
            <person name="Rouze P."/>
            <person name="Ellis J.G."/>
            <person name="Dodds P.N."/>
            <person name="Schein J.E."/>
            <person name="Zhong S."/>
            <person name="Hamelin R.C."/>
            <person name="Grigoriev I.V."/>
            <person name="Szabo L.J."/>
            <person name="Martin F."/>
        </authorList>
    </citation>
    <scope>NUCLEOTIDE SEQUENCE [LARGE SCALE GENOMIC DNA]</scope>
    <source>
        <strain evidence="3">98AG31 / pathotype 3-4-7</strain>
    </source>
</reference>
<organism evidence="3">
    <name type="scientific">Melampsora larici-populina (strain 98AG31 / pathotype 3-4-7)</name>
    <name type="common">Poplar leaf rust fungus</name>
    <dbReference type="NCBI Taxonomy" id="747676"/>
    <lineage>
        <taxon>Eukaryota</taxon>
        <taxon>Fungi</taxon>
        <taxon>Dikarya</taxon>
        <taxon>Basidiomycota</taxon>
        <taxon>Pucciniomycotina</taxon>
        <taxon>Pucciniomycetes</taxon>
        <taxon>Pucciniales</taxon>
        <taxon>Melampsoraceae</taxon>
        <taxon>Melampsora</taxon>
    </lineage>
</organism>
<feature type="region of interest" description="Disordered" evidence="1">
    <location>
        <begin position="461"/>
        <end position="507"/>
    </location>
</feature>
<feature type="compositionally biased region" description="Basic and acidic residues" evidence="1">
    <location>
        <begin position="474"/>
        <end position="493"/>
    </location>
</feature>
<name>F4R6A5_MELLP</name>
<proteinExistence type="predicted"/>
<dbReference type="AlphaFoldDB" id="F4R6A5"/>
<accession>F4R6A5</accession>
<sequence length="667" mass="75274">MLQLYLRLLICGQKMKAFCIMIPCGLQILCGLVDLSHSHPTPATQDSLVESLARNMNSDDWCSEAKAVISDVDSGDKSDNSPQSLRSTDPFGNRGNQAQYSKPTGKTQKVTETEQPTPEVQLSQIDQEGNKFLGNLQTFFSTWARKLWGKVKQFFSRLKFSKSENKDTFNPNRPTEELLQPKFVVEAMPSPPTVKSEGKKPQVKMEEARRQPLHQEFDKVTPSKDKAEDSEELAHRVKSTAVIEKPDHIHRPYTANPEITAGQSLQTKPILGGIYCQTTRNPSGYVKEKPEKGVSKNTPMSNNKSHQNSLTAQTTASFIPGVKPEVMKSTKNIDTLLEDYEAHNKGINDLVFDNAHTEGTLAQSTKNQGKKQNTIDYQTYLENELKKSFSPGKIQMIVQVKPPTTRTELKKACQINPDTYYHEDGSYEGMVEDITDYEPTTPKKQKMTKHVPNLKRIRAHSTSGKGWVYRKDKKPSEIHGKSEDKTLHQEVENPKPTQSKQVKEKNTDLKYTDSSFTHVERPEVSNNINNEDVSYTKEEDLMDNEFSTPRGTPVMSPKHSETNPNLIDLKTYFENDLNSKPIKNMNAPYTTGEDYTTDDEFSTPKGTPVQSPKHQGKNLMLFDDPVRNSDVGEKSISSNYEKFKSQEIAPIVLMKPPITDAQIDSTY</sequence>
<dbReference type="InParanoid" id="F4R6A5"/>
<protein>
    <submittedName>
        <fullName evidence="2">Uncharacterized protein</fullName>
    </submittedName>
</protein>
<evidence type="ECO:0000256" key="1">
    <source>
        <dbReference type="SAM" id="MobiDB-lite"/>
    </source>
</evidence>
<gene>
    <name evidence="2" type="ORF">MELLADRAFT_88925</name>
</gene>
<feature type="region of interest" description="Disordered" evidence="1">
    <location>
        <begin position="281"/>
        <end position="311"/>
    </location>
</feature>
<feature type="compositionally biased region" description="Polar residues" evidence="1">
    <location>
        <begin position="295"/>
        <end position="311"/>
    </location>
</feature>
<dbReference type="VEuPathDB" id="FungiDB:MELLADRAFT_88925"/>
<dbReference type="Proteomes" id="UP000001072">
    <property type="component" value="Unassembled WGS sequence"/>
</dbReference>
<keyword evidence="3" id="KW-1185">Reference proteome</keyword>
<evidence type="ECO:0000313" key="3">
    <source>
        <dbReference type="Proteomes" id="UP000001072"/>
    </source>
</evidence>
<dbReference type="EMBL" id="GL883091">
    <property type="protein sequence ID" value="EGG11846.1"/>
    <property type="molecule type" value="Genomic_DNA"/>
</dbReference>
<dbReference type="RefSeq" id="XP_007404221.1">
    <property type="nucleotide sequence ID" value="XM_007404159.1"/>
</dbReference>
<feature type="compositionally biased region" description="Polar residues" evidence="1">
    <location>
        <begin position="94"/>
        <end position="120"/>
    </location>
</feature>
<feature type="region of interest" description="Disordered" evidence="1">
    <location>
        <begin position="72"/>
        <end position="120"/>
    </location>
</feature>
<feature type="compositionally biased region" description="Polar residues" evidence="1">
    <location>
        <begin position="604"/>
        <end position="613"/>
    </location>
</feature>
<dbReference type="GeneID" id="18935035"/>
<feature type="region of interest" description="Disordered" evidence="1">
    <location>
        <begin position="596"/>
        <end position="617"/>
    </location>
</feature>
<evidence type="ECO:0000313" key="2">
    <source>
        <dbReference type="EMBL" id="EGG11846.1"/>
    </source>
</evidence>